<keyword evidence="1" id="KW-0802">TPR repeat</keyword>
<dbReference type="Gene3D" id="1.25.40.10">
    <property type="entry name" value="Tetratricopeptide repeat domain"/>
    <property type="match status" value="3"/>
</dbReference>
<dbReference type="Pfam" id="PF14559">
    <property type="entry name" value="TPR_19"/>
    <property type="match status" value="1"/>
</dbReference>
<keyword evidence="3" id="KW-1185">Reference proteome</keyword>
<feature type="repeat" description="TPR" evidence="1">
    <location>
        <begin position="355"/>
        <end position="385"/>
    </location>
</feature>
<feature type="repeat" description="TPR" evidence="1">
    <location>
        <begin position="84"/>
        <end position="117"/>
    </location>
</feature>
<dbReference type="InterPro" id="IPR019734">
    <property type="entry name" value="TPR_rpt"/>
</dbReference>
<dbReference type="Proteomes" id="UP000010847">
    <property type="component" value="Chromosome"/>
</dbReference>
<dbReference type="PROSITE" id="PS50293">
    <property type="entry name" value="TPR_REGION"/>
    <property type="match status" value="1"/>
</dbReference>
<feature type="repeat" description="TPR" evidence="1">
    <location>
        <begin position="152"/>
        <end position="185"/>
    </location>
</feature>
<dbReference type="Pfam" id="PF13414">
    <property type="entry name" value="TPR_11"/>
    <property type="match status" value="1"/>
</dbReference>
<protein>
    <submittedName>
        <fullName evidence="2">Uncharacterized protein</fullName>
    </submittedName>
</protein>
<dbReference type="PANTHER" id="PTHR12558:SF13">
    <property type="entry name" value="CELL DIVISION CYCLE PROTEIN 27 HOMOLOG"/>
    <property type="match status" value="1"/>
</dbReference>
<name>W0E7M8_9FIRM</name>
<organism evidence="2 3">
    <name type="scientific">Desulfitobacterium metallireducens DSM 15288</name>
    <dbReference type="NCBI Taxonomy" id="871968"/>
    <lineage>
        <taxon>Bacteria</taxon>
        <taxon>Bacillati</taxon>
        <taxon>Bacillota</taxon>
        <taxon>Clostridia</taxon>
        <taxon>Eubacteriales</taxon>
        <taxon>Desulfitobacteriaceae</taxon>
        <taxon>Desulfitobacterium</taxon>
    </lineage>
</organism>
<dbReference type="KEGG" id="dmt:DESME_06605"/>
<dbReference type="RefSeq" id="WP_006715556.1">
    <property type="nucleotide sequence ID" value="NZ_CP007032.1"/>
</dbReference>
<evidence type="ECO:0000256" key="1">
    <source>
        <dbReference type="PROSITE-ProRule" id="PRU00339"/>
    </source>
</evidence>
<reference evidence="2 3" key="1">
    <citation type="submission" date="2013-12" db="EMBL/GenBank/DDBJ databases">
        <authorList>
            <consortium name="DOE Joint Genome Institute"/>
            <person name="Smidt H."/>
            <person name="Huntemann M."/>
            <person name="Han J."/>
            <person name="Chen A."/>
            <person name="Kyrpides N."/>
            <person name="Mavromatis K."/>
            <person name="Markowitz V."/>
            <person name="Palaniappan K."/>
            <person name="Ivanova N."/>
            <person name="Schaumberg A."/>
            <person name="Pati A."/>
            <person name="Liolios K."/>
            <person name="Nordberg H.P."/>
            <person name="Cantor M.N."/>
            <person name="Hua S.X."/>
            <person name="Woyke T."/>
        </authorList>
    </citation>
    <scope>NUCLEOTIDE SEQUENCE [LARGE SCALE GENOMIC DNA]</scope>
    <source>
        <strain evidence="3">DSM 15288</strain>
    </source>
</reference>
<dbReference type="eggNOG" id="COG0457">
    <property type="taxonomic scope" value="Bacteria"/>
</dbReference>
<gene>
    <name evidence="2" type="ORF">DESME_06605</name>
</gene>
<feature type="repeat" description="TPR" evidence="1">
    <location>
        <begin position="287"/>
        <end position="320"/>
    </location>
</feature>
<sequence>MFPLTTPRKVSWQRKSSWITRFENWSLNFSGNLEKAIRNWLQLLENESSRPQLQIVENLIDHAVFQEARDYLEKFIGQDDSQDAELYYLQARCFVAQGLLNEAADGIKKALDREPYNAAFLELQADIVLEQGDWEAAIEVLNKAIRTNPQNTDMLFRLGTIYTFHGDHLEALRCYQGCCEIKPRRAEYWEMKAESHLQLKQMAQAAVSFDRALRYGVNPDIVARLAYCYVQLNELKKGIHYFKMVLKYEPDHYDTLCNLAAVYQNMGQSLDALHFQEKAYSLCKSDPILLNNMAYTLVQLGRSRKATEYYHEALKLTQENPLILYNLAVCHAQKGNWEAGIGTLELLLQIEPEHTEGWALLGNIYEQRSEYEQAIDCFNRALKLA</sequence>
<dbReference type="PROSITE" id="PS50005">
    <property type="entry name" value="TPR"/>
    <property type="match status" value="6"/>
</dbReference>
<dbReference type="SUPFAM" id="SSF48452">
    <property type="entry name" value="TPR-like"/>
    <property type="match status" value="2"/>
</dbReference>
<dbReference type="PANTHER" id="PTHR12558">
    <property type="entry name" value="CELL DIVISION CYCLE 16,23,27"/>
    <property type="match status" value="1"/>
</dbReference>
<feature type="repeat" description="TPR" evidence="1">
    <location>
        <begin position="118"/>
        <end position="151"/>
    </location>
</feature>
<accession>W0E7M8</accession>
<dbReference type="Pfam" id="PF13432">
    <property type="entry name" value="TPR_16"/>
    <property type="match status" value="1"/>
</dbReference>
<dbReference type="Pfam" id="PF13431">
    <property type="entry name" value="TPR_17"/>
    <property type="match status" value="1"/>
</dbReference>
<dbReference type="OrthoDB" id="1791432at2"/>
<dbReference type="EMBL" id="CP007032">
    <property type="protein sequence ID" value="AHF06767.1"/>
    <property type="molecule type" value="Genomic_DNA"/>
</dbReference>
<proteinExistence type="predicted"/>
<feature type="repeat" description="TPR" evidence="1">
    <location>
        <begin position="219"/>
        <end position="252"/>
    </location>
</feature>
<dbReference type="HOGENOM" id="CLU_003728_2_2_9"/>
<evidence type="ECO:0000313" key="2">
    <source>
        <dbReference type="EMBL" id="AHF06767.1"/>
    </source>
</evidence>
<dbReference type="SUPFAM" id="SSF81901">
    <property type="entry name" value="HCP-like"/>
    <property type="match status" value="1"/>
</dbReference>
<dbReference type="SMART" id="SM00028">
    <property type="entry name" value="TPR"/>
    <property type="match status" value="9"/>
</dbReference>
<dbReference type="InterPro" id="IPR011990">
    <property type="entry name" value="TPR-like_helical_dom_sf"/>
</dbReference>
<dbReference type="STRING" id="871968.DESME_06605"/>
<dbReference type="AlphaFoldDB" id="W0E7M8"/>
<evidence type="ECO:0000313" key="3">
    <source>
        <dbReference type="Proteomes" id="UP000010847"/>
    </source>
</evidence>